<dbReference type="AlphaFoldDB" id="A0A914W802"/>
<keyword evidence="3" id="KW-0694">RNA-binding</keyword>
<evidence type="ECO:0000256" key="3">
    <source>
        <dbReference type="ARBA" id="ARBA00022884"/>
    </source>
</evidence>
<dbReference type="CDD" id="cd22391">
    <property type="entry name" value="KH-I_PNO1_rpt1"/>
    <property type="match status" value="1"/>
</dbReference>
<evidence type="ECO:0000256" key="2">
    <source>
        <dbReference type="ARBA" id="ARBA00007515"/>
    </source>
</evidence>
<keyword evidence="4" id="KW-0539">Nucleus</keyword>
<feature type="compositionally biased region" description="Polar residues" evidence="6">
    <location>
        <begin position="23"/>
        <end position="38"/>
    </location>
</feature>
<organism evidence="8 9">
    <name type="scientific">Plectus sambesii</name>
    <dbReference type="NCBI Taxonomy" id="2011161"/>
    <lineage>
        <taxon>Eukaryota</taxon>
        <taxon>Metazoa</taxon>
        <taxon>Ecdysozoa</taxon>
        <taxon>Nematoda</taxon>
        <taxon>Chromadorea</taxon>
        <taxon>Plectida</taxon>
        <taxon>Plectina</taxon>
        <taxon>Plectoidea</taxon>
        <taxon>Plectidae</taxon>
        <taxon>Plectus</taxon>
    </lineage>
</organism>
<dbReference type="InterPro" id="IPR055212">
    <property type="entry name" value="KH-I_PNO1_first"/>
</dbReference>
<dbReference type="InterPro" id="IPR004087">
    <property type="entry name" value="KH_dom"/>
</dbReference>
<reference evidence="9" key="1">
    <citation type="submission" date="2022-11" db="UniProtKB">
        <authorList>
            <consortium name="WormBaseParasite"/>
        </authorList>
    </citation>
    <scope>IDENTIFICATION</scope>
</reference>
<evidence type="ECO:0000256" key="5">
    <source>
        <dbReference type="ARBA" id="ARBA00073789"/>
    </source>
</evidence>
<feature type="domain" description="K Homology" evidence="7">
    <location>
        <begin position="162"/>
        <end position="235"/>
    </location>
</feature>
<protein>
    <recommendedName>
        <fullName evidence="5">RNA-binding protein pno-1</fullName>
    </recommendedName>
</protein>
<dbReference type="PANTHER" id="PTHR12826:SF13">
    <property type="entry name" value="RNA-BINDING PROTEIN PNO1"/>
    <property type="match status" value="1"/>
</dbReference>
<keyword evidence="8" id="KW-1185">Reference proteome</keyword>
<dbReference type="Pfam" id="PF22891">
    <property type="entry name" value="KH_PNO1_2nd"/>
    <property type="match status" value="1"/>
</dbReference>
<evidence type="ECO:0000313" key="9">
    <source>
        <dbReference type="WBParaSite" id="PSAMB.scaffold3378size18519.g21249.t1"/>
    </source>
</evidence>
<dbReference type="SUPFAM" id="SSF54791">
    <property type="entry name" value="Eukaryotic type KH-domain (KH-domain type I)"/>
    <property type="match status" value="1"/>
</dbReference>
<evidence type="ECO:0000259" key="7">
    <source>
        <dbReference type="SMART" id="SM00322"/>
    </source>
</evidence>
<dbReference type="WBParaSite" id="PSAMB.scaffold3378size18519.g21249.t1">
    <property type="protein sequence ID" value="PSAMB.scaffold3378size18519.g21249.t1"/>
    <property type="gene ID" value="PSAMB.scaffold3378size18519.g21249"/>
</dbReference>
<comment type="similarity">
    <text evidence="2">Belongs to the PNO1 family.</text>
</comment>
<sequence>MADVDDLPIEEQDDMPELVETAPQPQQSAAAEVGQTSSDEFKKVASKRKRKMTDKMEVDKPANLPEDPSRKRKKGEMGEVRKIPVPPHRYSPLKDSWAKIFAPVVQHLHLQIRFNLRSRNVEIRNSKDSDDIANLQKAADFVKAFVLGFEVEDALALVRLDDLFVETFEVNDVKPLKGEHLSRAIGRIAGKDGRTKFTIENVTKTRIVLADSKIHLLGSYQNIRIARNAICSLILGSPPSKVYGNLRNMASRAAERF</sequence>
<feature type="region of interest" description="Disordered" evidence="6">
    <location>
        <begin position="1"/>
        <end position="85"/>
    </location>
</feature>
<dbReference type="Gene3D" id="3.30.1370.10">
    <property type="entry name" value="K Homology domain, type 1"/>
    <property type="match status" value="2"/>
</dbReference>
<name>A0A914W802_9BILA</name>
<dbReference type="CDD" id="cd22392">
    <property type="entry name" value="KH-I_PNO1_rpt2"/>
    <property type="match status" value="1"/>
</dbReference>
<feature type="compositionally biased region" description="Acidic residues" evidence="6">
    <location>
        <begin position="1"/>
        <end position="17"/>
    </location>
</feature>
<accession>A0A914W802</accession>
<evidence type="ECO:0000256" key="1">
    <source>
        <dbReference type="ARBA" id="ARBA00004604"/>
    </source>
</evidence>
<dbReference type="InterPro" id="IPR055211">
    <property type="entry name" value="KH_PNO1_2nd"/>
</dbReference>
<proteinExistence type="inferred from homology"/>
<dbReference type="PANTHER" id="PTHR12826">
    <property type="entry name" value="RIBONUCLEASE Y"/>
    <property type="match status" value="1"/>
</dbReference>
<evidence type="ECO:0000256" key="6">
    <source>
        <dbReference type="SAM" id="MobiDB-lite"/>
    </source>
</evidence>
<dbReference type="FunFam" id="3.30.1370.10:FF:000009">
    <property type="entry name" value="RNA-binding protein PNO1"/>
    <property type="match status" value="1"/>
</dbReference>
<evidence type="ECO:0000256" key="4">
    <source>
        <dbReference type="ARBA" id="ARBA00023242"/>
    </source>
</evidence>
<dbReference type="GO" id="GO:0005730">
    <property type="term" value="C:nucleolus"/>
    <property type="evidence" value="ECO:0007669"/>
    <property type="project" value="UniProtKB-SubCell"/>
</dbReference>
<dbReference type="Proteomes" id="UP000887566">
    <property type="component" value="Unplaced"/>
</dbReference>
<dbReference type="FunFam" id="3.30.1370.10:FF:000048">
    <property type="entry name" value="RNA-binding protein PNO1 isoform X2"/>
    <property type="match status" value="1"/>
</dbReference>
<dbReference type="GO" id="GO:0003723">
    <property type="term" value="F:RNA binding"/>
    <property type="evidence" value="ECO:0007669"/>
    <property type="project" value="UniProtKB-KW"/>
</dbReference>
<dbReference type="InterPro" id="IPR036612">
    <property type="entry name" value="KH_dom_type_1_sf"/>
</dbReference>
<comment type="subcellular location">
    <subcellularLocation>
        <location evidence="1">Nucleus</location>
        <location evidence="1">Nucleolus</location>
    </subcellularLocation>
</comment>
<evidence type="ECO:0000313" key="8">
    <source>
        <dbReference type="Proteomes" id="UP000887566"/>
    </source>
</evidence>
<dbReference type="SMART" id="SM00322">
    <property type="entry name" value="KH"/>
    <property type="match status" value="1"/>
</dbReference>